<accession>A0A2I1DVJ0</accession>
<protein>
    <submittedName>
        <fullName evidence="1">Uncharacterized protein</fullName>
    </submittedName>
</protein>
<dbReference type="VEuPathDB" id="FungiDB:RhiirFUN_006470"/>
<sequence length="134" mass="15741">MPRSEKKSKKDTNAYIHFSKEFYRGRDTNSTTKAADLWNNMPQDQKFQWYKLQNLRKLMNIIKKNKKLLNKSSYELIVSTLNSPDSPFIIEPESLMAGLAMEMLAMKKNGDIPNDDDDDYEKILEEFIHLDRCS</sequence>
<evidence type="ECO:0000313" key="2">
    <source>
        <dbReference type="EMBL" id="PKC61949.1"/>
    </source>
</evidence>
<dbReference type="VEuPathDB" id="FungiDB:FUN_004283"/>
<evidence type="ECO:0000313" key="3">
    <source>
        <dbReference type="Proteomes" id="UP000232688"/>
    </source>
</evidence>
<proteinExistence type="predicted"/>
<reference evidence="2 3" key="1">
    <citation type="submission" date="2017-10" db="EMBL/GenBank/DDBJ databases">
        <title>Extensive intraspecific genome diversity in a model arbuscular mycorrhizal fungus.</title>
        <authorList>
            <person name="Chen E.C.H."/>
            <person name="Morin E."/>
            <person name="Baudet D."/>
            <person name="Noel J."/>
            <person name="Ndikumana S."/>
            <person name="Charron P."/>
            <person name="St-Onge C."/>
            <person name="Giorgi J."/>
            <person name="Grigoriev I.V."/>
            <person name="Roux C."/>
            <person name="Martin F.M."/>
            <person name="Corradi N."/>
        </authorList>
    </citation>
    <scope>NUCLEOTIDE SEQUENCE [LARGE SCALE GENOMIC DNA]</scope>
    <source>
        <strain evidence="2 3">A1</strain>
    </source>
</reference>
<dbReference type="Proteomes" id="UP000684084">
    <property type="component" value="Unassembled WGS sequence"/>
</dbReference>
<dbReference type="EMBL" id="CAGKOT010000050">
    <property type="protein sequence ID" value="CAB5383969.1"/>
    <property type="molecule type" value="Genomic_DNA"/>
</dbReference>
<organism evidence="1 4">
    <name type="scientific">Rhizophagus irregularis</name>
    <dbReference type="NCBI Taxonomy" id="588596"/>
    <lineage>
        <taxon>Eukaryota</taxon>
        <taxon>Fungi</taxon>
        <taxon>Fungi incertae sedis</taxon>
        <taxon>Mucoromycota</taxon>
        <taxon>Glomeromycotina</taxon>
        <taxon>Glomeromycetes</taxon>
        <taxon>Glomerales</taxon>
        <taxon>Glomeraceae</taxon>
        <taxon>Rhizophagus</taxon>
    </lineage>
</organism>
<dbReference type="InterPro" id="IPR036910">
    <property type="entry name" value="HMG_box_dom_sf"/>
</dbReference>
<dbReference type="VEuPathDB" id="FungiDB:RhiirA1_465802"/>
<dbReference type="Proteomes" id="UP000232688">
    <property type="component" value="Unassembled WGS sequence"/>
</dbReference>
<dbReference type="OrthoDB" id="2399747at2759"/>
<evidence type="ECO:0000313" key="1">
    <source>
        <dbReference type="EMBL" id="CAB5383969.1"/>
    </source>
</evidence>
<reference evidence="2 3" key="2">
    <citation type="submission" date="2017-10" db="EMBL/GenBank/DDBJ databases">
        <title>Genome analyses suggest a sexual origin of heterokaryosis in a supposedly ancient asexual fungus.</title>
        <authorList>
            <person name="Corradi N."/>
            <person name="Sedzielewska K."/>
            <person name="Noel J."/>
            <person name="Charron P."/>
            <person name="Farinelli L."/>
            <person name="Marton T."/>
            <person name="Kruger M."/>
            <person name="Pelin A."/>
            <person name="Brachmann A."/>
            <person name="Corradi N."/>
        </authorList>
    </citation>
    <scope>NUCLEOTIDE SEQUENCE [LARGE SCALE GENOMIC DNA]</scope>
    <source>
        <strain evidence="2 3">A1</strain>
    </source>
</reference>
<dbReference type="AlphaFoldDB" id="A0A2I1DVJ0"/>
<gene>
    <name evidence="1" type="ORF">CHRIB12_LOCUS18641</name>
    <name evidence="2" type="ORF">RhiirA1_465802</name>
</gene>
<evidence type="ECO:0000313" key="4">
    <source>
        <dbReference type="Proteomes" id="UP000684084"/>
    </source>
</evidence>
<dbReference type="EMBL" id="LLXH01000917">
    <property type="protein sequence ID" value="PKC61949.1"/>
    <property type="molecule type" value="Genomic_DNA"/>
</dbReference>
<name>A0A2I1DVJ0_9GLOM</name>
<dbReference type="SUPFAM" id="SSF47095">
    <property type="entry name" value="HMG-box"/>
    <property type="match status" value="1"/>
</dbReference>
<reference evidence="1" key="3">
    <citation type="submission" date="2020-05" db="EMBL/GenBank/DDBJ databases">
        <authorList>
            <person name="Rincon C."/>
            <person name="Sanders R I."/>
            <person name="Robbins C."/>
            <person name="Chaturvedi A."/>
        </authorList>
    </citation>
    <scope>NUCLEOTIDE SEQUENCE</scope>
    <source>
        <strain evidence="1">CHB12</strain>
    </source>
</reference>
<comment type="caution">
    <text evidence="1">The sequence shown here is derived from an EMBL/GenBank/DDBJ whole genome shotgun (WGS) entry which is preliminary data.</text>
</comment>